<sequence>MATDLPPDAPRTPPPTPAPRLRTLRGTAWRWALLSLLALLVLLGLAVAGAAWLLRTPAGNAWVLGRVPGLVVQQPQGVFSGGPYATPRLSYTGADGLQVTIENLRWQDLRWRFRPSEGTLLGLVLQAPQADRVVVRTAPTPEPPPAQPPLQRPGSLRLPLELQVQNLAVGSVLVDDQPAITDVAASLHLGADRNRSHLLQGLRLTRDGLQLSADGRIGTQDDMAVQMQAALRSAPDSSFPVEADVQANGPLDRIGLTAALRATGTDGAAQATPGKVDLQATVTPFAAWPLGTLTARLQALDLAPLANGLPTTRLDGDVRVDSAGANQPAEITLQLTNGLPGRWDEMRLPLQGLQLTLQGTPSDRSTLSFTRLQADLPAAGRVEGSGRWQADALQLDLQLAGVQPAQLDARAAAMTVSGPLALSVRGLPSPDGSPAPAGAPLVAALRGTLDGRLAQPQAPRARVVVDAEVTRQPNGQLLAEVNQLQASAGAARAQAKARFEMAPAGAWSLDTSGSFTAFDPTPWIPGPAGSAWRKGPHKLDGHWKANANLPATAAAHTPLLQAVRGTADLALRNSLLAGVPLDGTLNWKATGVQQLSARLDAAGNRLELEGQTGGAPAADRWQGRLDAPALAALAPLGGLSPALQAWMPKAGTAEGRFQLQGRWPALQTDGNLQVNGLVTGDARLQRLVASWQASADANAPLSLDLQAQGLAQGVQRLDNLKAVIDGSLARHRFSLEADSPVRPPAWADVAEARRTPRGAAGTAGTALLLRGDGTWQPASRLWQGRVSELSARDRVQPQPAWLAAQNLAGALRLDADGGVAEASLQPGRLEALGAALRWQAARWQAASGGTPQRIDVEATLDPLRVAPWLARFQPDMRWGGDLALQGRISLHSAGAVAGDVVIERAGGDLTLADDAGMESLGLTDLRVAASAQNGTWYFTQAVAGANLGVLAGSQALRPPAGATWPTAQTPLEGVLEWRVDNLAVWAPWVPPAWRLGGKLRTSAYFSGTLAEPGINGELVGSELAVRNLLQGIDARNGSLTLQLRGTEATLQQLRLQGGDGTLSATGRATLGAKPTVQLKVLADRFTALGRLDRRIVTSGSADVGFEGDRLKVDGRFGIDEGLIDFSRGDAPSLDGDVVVVRRRGDAPITPDEAAAAKRAAAPTPAPAMNADVRVEVSMGEQLKLKGRGIDTRLKGRVTVTTPGGQLAVNGAVRTESGTYAAYGQKLEIERGIVRFDGPVENPRLEIVAIRPNLDVAVGVQIGGTALNPRVRLFSDPDMADMDKLSWLLLGRAPDGLARTDTALLQRAAMALIAGDGPSRTGDLMKSIGLDDLSVRQEETGTTKDTIVSLGKQISQRVYLGYEHGVNSAAGNWQLIYRAAQRFTLRAQAGADTAVDVIWTWRWN</sequence>
<evidence type="ECO:0000256" key="2">
    <source>
        <dbReference type="ARBA" id="ARBA00022692"/>
    </source>
</evidence>
<organism evidence="8 9">
    <name type="scientific">Aquincola tertiaricarbonis</name>
    <dbReference type="NCBI Taxonomy" id="391953"/>
    <lineage>
        <taxon>Bacteria</taxon>
        <taxon>Pseudomonadati</taxon>
        <taxon>Pseudomonadota</taxon>
        <taxon>Betaproteobacteria</taxon>
        <taxon>Burkholderiales</taxon>
        <taxon>Sphaerotilaceae</taxon>
        <taxon>Aquincola</taxon>
    </lineage>
</organism>
<comment type="subcellular location">
    <subcellularLocation>
        <location evidence="1">Membrane</location>
        <topology evidence="1">Single-pass membrane protein</topology>
    </subcellularLocation>
</comment>
<dbReference type="Pfam" id="PF04357">
    <property type="entry name" value="TamB"/>
    <property type="match status" value="1"/>
</dbReference>
<evidence type="ECO:0000256" key="6">
    <source>
        <dbReference type="SAM" id="Phobius"/>
    </source>
</evidence>
<feature type="compositionally biased region" description="Pro residues" evidence="5">
    <location>
        <begin position="7"/>
        <end position="18"/>
    </location>
</feature>
<accession>A0ABY4S6I2</accession>
<evidence type="ECO:0000259" key="7">
    <source>
        <dbReference type="Pfam" id="PF04357"/>
    </source>
</evidence>
<evidence type="ECO:0000256" key="4">
    <source>
        <dbReference type="ARBA" id="ARBA00023136"/>
    </source>
</evidence>
<keyword evidence="3 6" id="KW-1133">Transmembrane helix</keyword>
<dbReference type="RefSeq" id="WP_250196256.1">
    <property type="nucleotide sequence ID" value="NZ_CP097635.1"/>
</dbReference>
<reference evidence="8" key="1">
    <citation type="submission" date="2022-05" db="EMBL/GenBank/DDBJ databases">
        <title>An RpoN-dependent PEP-CTERM gene is involved in floc formation of an Aquincola tertiaricarbonis strain.</title>
        <authorList>
            <person name="Qiu D."/>
            <person name="Xia M."/>
        </authorList>
    </citation>
    <scope>NUCLEOTIDE SEQUENCE</scope>
    <source>
        <strain evidence="8">RN12</strain>
    </source>
</reference>
<feature type="transmembrane region" description="Helical" evidence="6">
    <location>
        <begin position="31"/>
        <end position="54"/>
    </location>
</feature>
<evidence type="ECO:0000256" key="1">
    <source>
        <dbReference type="ARBA" id="ARBA00004167"/>
    </source>
</evidence>
<dbReference type="Proteomes" id="UP001056201">
    <property type="component" value="Chromosome 1"/>
</dbReference>
<keyword evidence="2 6" id="KW-0812">Transmembrane</keyword>
<evidence type="ECO:0000313" key="8">
    <source>
        <dbReference type="EMBL" id="URI08034.1"/>
    </source>
</evidence>
<protein>
    <submittedName>
        <fullName evidence="8">Translocation/assembly module TamB domain-containing protein</fullName>
    </submittedName>
</protein>
<evidence type="ECO:0000313" key="9">
    <source>
        <dbReference type="Proteomes" id="UP001056201"/>
    </source>
</evidence>
<dbReference type="PANTHER" id="PTHR36985">
    <property type="entry name" value="TRANSLOCATION AND ASSEMBLY MODULE SUBUNIT TAMB"/>
    <property type="match status" value="1"/>
</dbReference>
<proteinExistence type="predicted"/>
<feature type="domain" description="Translocation and assembly module TamB C-terminal" evidence="7">
    <location>
        <begin position="1057"/>
        <end position="1402"/>
    </location>
</feature>
<keyword evidence="4 6" id="KW-0472">Membrane</keyword>
<feature type="region of interest" description="Disordered" evidence="5">
    <location>
        <begin position="1"/>
        <end position="20"/>
    </location>
</feature>
<dbReference type="EMBL" id="CP097635">
    <property type="protein sequence ID" value="URI08034.1"/>
    <property type="molecule type" value="Genomic_DNA"/>
</dbReference>
<name>A0ABY4S6I2_AQUTE</name>
<keyword evidence="9" id="KW-1185">Reference proteome</keyword>
<evidence type="ECO:0000256" key="5">
    <source>
        <dbReference type="SAM" id="MobiDB-lite"/>
    </source>
</evidence>
<gene>
    <name evidence="8" type="ORF">MW290_05480</name>
</gene>
<evidence type="ECO:0000256" key="3">
    <source>
        <dbReference type="ARBA" id="ARBA00022989"/>
    </source>
</evidence>
<dbReference type="InterPro" id="IPR007452">
    <property type="entry name" value="TamB_C"/>
</dbReference>
<dbReference type="PANTHER" id="PTHR36985:SF1">
    <property type="entry name" value="TRANSLOCATION AND ASSEMBLY MODULE SUBUNIT TAMB"/>
    <property type="match status" value="1"/>
</dbReference>